<dbReference type="InterPro" id="IPR015943">
    <property type="entry name" value="WD40/YVTN_repeat-like_dom_sf"/>
</dbReference>
<dbReference type="Gene3D" id="2.80.10.50">
    <property type="match status" value="1"/>
</dbReference>
<dbReference type="Gene3D" id="1.10.760.10">
    <property type="entry name" value="Cytochrome c-like domain"/>
    <property type="match status" value="1"/>
</dbReference>
<dbReference type="SMART" id="SM00458">
    <property type="entry name" value="RICIN"/>
    <property type="match status" value="1"/>
</dbReference>
<dbReference type="InterPro" id="IPR000772">
    <property type="entry name" value="Ricin_B_lectin"/>
</dbReference>
<dbReference type="Pfam" id="PF08309">
    <property type="entry name" value="LVIVD"/>
    <property type="match status" value="1"/>
</dbReference>
<dbReference type="InterPro" id="IPR022409">
    <property type="entry name" value="PKD/Chitinase_dom"/>
</dbReference>
<feature type="domain" description="Cytochrome c" evidence="7">
    <location>
        <begin position="1342"/>
        <end position="1446"/>
    </location>
</feature>
<dbReference type="PANTHER" id="PTHR30600">
    <property type="entry name" value="CYTOCHROME C PEROXIDASE-RELATED"/>
    <property type="match status" value="1"/>
</dbReference>
<dbReference type="InterPro" id="IPR035986">
    <property type="entry name" value="PKD_dom_sf"/>
</dbReference>
<dbReference type="Pfam" id="PF13385">
    <property type="entry name" value="Laminin_G_3"/>
    <property type="match status" value="1"/>
</dbReference>
<dbReference type="PROSITE" id="PS50231">
    <property type="entry name" value="RICIN_B_LECTIN"/>
    <property type="match status" value="1"/>
</dbReference>
<sequence>MIKLRHLFLVTDPALRGRSTLRRPGPALLALFMAAALAACGGGGRHDGGEGAQATSAPAGENARALAVDAASVQGPGLGNLSYTQAELFKPVSWIRRDDQGTPATYPGRKAFGLNVGIMHNGYFLTLFAPDSGLGPGGFLLYDVSNPRAISLVKRIYEPEGRTAEFREAHAIGTSTIAGTKWVVIATTKGVEFWDFTDVNDLKQVKKLALPTVNGGDYANVSWQLWWQAPYVYVASANHGVYIIDAGDPANAVLANRGAGKPNPVPTGELGGFRVGPIFTMGNQMVLTSMDNSDGFASLDISDPLNPKVLDTVVSHPMYYATCFDGRNLYTSVRGGGAKMTGYNLADRTRFVAEDNRLVVDEQLYCGTQDHYVFQGAQYRVHKVDVSNPSQHIEVGRGGLFAPGSSQEAGSDHGQVAPFGNLVFIGNDHGSGSAFMAHSTAPDTTKPVVRQVSPANGALQQALSSRIGLGLSDSILPESVNADTFIVRPVGGSALAGFYSAQLGIINFSPSQPLQPNTTYEVVLPAGGVKDYAGNAIGTQFRTTFTTGNAVNISLAHHWSLARTLADPVGQNDGTASGTDVYDSIGLNFGQRTGGVALEDDTVASVLAGTASVSFYMKTTQTGTSAPWTAPGIFGRDQVGGADDVFWGWIDNTGRLNLSVGDANTGNPGTKSTAAVNDGNWHHVVMTRDAASGAQAVYVDGVKTSSTGRTGALGLKNRFQLLGQIQGNVDFFKGTLADVRVYNRVLSDSDVTQLRALPIVGDPGLGDGPKLVNGQLTFNPAVLGGSAQYSWNFGNGTRTSFTSQPNATYSYTAPGHYTATLTVRNANGLESYYTFPVTVIRPVTANAPTHTTNISGDGSNVYSLNPDSGTVTALDAQSLAKRWEVHVGREPRTLAVGPDGRIWVTVQDDDKLVALNPVDGSVSATVSLAYGSGPYGVVFTPDRTKGLLTLEHKSALVSFNPTNGATTGTLALAGAVRGIAVSADSQAAYVTRFKSMMTGGQLHKVNLVNLSSSATVALRVDTTTIDDESRARGVPNYLHQVVISPDGLRAVLPSKKDNIVRGRFRDGQDLEHDRTVRSILSQVNLQNATEVFAEQLDFDDRAPARAAVFAPNGDYVFVAQMEGNRVAIVDAYSRAIRGEIADVGLAPHGLYLDAARKRLFVNNFLGRSVSVHDVAAVLASQSGAATLLQTVATVAQEPMSAAALRGKQLFYNAADRRMSRDNYMSCASCHADGGDDGMVWDFTQRGEGLRRTIGLQGRQGLGHGRVHWSANFDEIQDFENDVRNAFGGTGFMSNADFTATADPLGPAKAGRSPALDDLAAYLSSLSRYARSPVRNADGSLTVNAVRGKQVFADAQCASCHSGVTLRDGLRHDVGTIQASSGLGNGQPLAGVGFDTPTLYGSWATSGYFHNGQAATLQDLFTSGHGNAAALPAADRSALADYVRSLDATSALLRIRSNHSNLCVNIRSASMASGAVAIQWPCGNGSNEQFVVNNIDGHLQFVFKHSGLCLAQGNTTSSGGPVVQVACNLGNATQWTLSGAVMRNRASGACLDVPNLSMAQDVELVTWTCNTGNNQNWTLNTAGN</sequence>
<dbReference type="InterPro" id="IPR051395">
    <property type="entry name" value="Cytochrome_c_Peroxidase/MauG"/>
</dbReference>
<evidence type="ECO:0000259" key="7">
    <source>
        <dbReference type="PROSITE" id="PS51007"/>
    </source>
</evidence>
<dbReference type="PROSITE" id="PS50093">
    <property type="entry name" value="PKD"/>
    <property type="match status" value="1"/>
</dbReference>
<evidence type="ECO:0000256" key="1">
    <source>
        <dbReference type="ARBA" id="ARBA00022617"/>
    </source>
</evidence>
<keyword evidence="1 5" id="KW-0349">Heme</keyword>
<dbReference type="PROSITE" id="PS51007">
    <property type="entry name" value="CYTC"/>
    <property type="match status" value="2"/>
</dbReference>
<dbReference type="Proteomes" id="UP001165541">
    <property type="component" value="Unassembled WGS sequence"/>
</dbReference>
<reference evidence="8" key="1">
    <citation type="submission" date="2022-05" db="EMBL/GenBank/DDBJ databases">
        <title>Schlegelella sp. nov., isolated from mangrove soil.</title>
        <authorList>
            <person name="Liu Y."/>
            <person name="Ge X."/>
            <person name="Liu W."/>
        </authorList>
    </citation>
    <scope>NUCLEOTIDE SEQUENCE</scope>
    <source>
        <strain evidence="8">S2-27</strain>
    </source>
</reference>
<dbReference type="Pfam" id="PF13205">
    <property type="entry name" value="Big_5"/>
    <property type="match status" value="1"/>
</dbReference>
<evidence type="ECO:0000313" key="9">
    <source>
        <dbReference type="Proteomes" id="UP001165541"/>
    </source>
</evidence>
<dbReference type="SUPFAM" id="SSF49299">
    <property type="entry name" value="PKD domain"/>
    <property type="match status" value="1"/>
</dbReference>
<dbReference type="SMART" id="SM00089">
    <property type="entry name" value="PKD"/>
    <property type="match status" value="1"/>
</dbReference>
<dbReference type="Pfam" id="PF00652">
    <property type="entry name" value="Ricin_B_lectin"/>
    <property type="match status" value="1"/>
</dbReference>
<dbReference type="SUPFAM" id="SSF46626">
    <property type="entry name" value="Cytochrome c"/>
    <property type="match status" value="2"/>
</dbReference>
<dbReference type="Gene3D" id="2.60.40.10">
    <property type="entry name" value="Immunoglobulins"/>
    <property type="match status" value="1"/>
</dbReference>
<dbReference type="InterPro" id="IPR011044">
    <property type="entry name" value="Quino_amine_DH_bsu"/>
</dbReference>
<dbReference type="CDD" id="cd00146">
    <property type="entry name" value="PKD"/>
    <property type="match status" value="1"/>
</dbReference>
<dbReference type="Gene3D" id="2.130.10.10">
    <property type="entry name" value="YVTN repeat-like/Quinoprotein amine dehydrogenase"/>
    <property type="match status" value="2"/>
</dbReference>
<keyword evidence="2 5" id="KW-0479">Metal-binding</keyword>
<dbReference type="InterPro" id="IPR036909">
    <property type="entry name" value="Cyt_c-like_dom_sf"/>
</dbReference>
<accession>A0ABT0YQV2</accession>
<dbReference type="Gene3D" id="2.60.120.200">
    <property type="match status" value="1"/>
</dbReference>
<feature type="domain" description="Cytochrome c" evidence="7">
    <location>
        <begin position="1201"/>
        <end position="1326"/>
    </location>
</feature>
<dbReference type="InterPro" id="IPR013783">
    <property type="entry name" value="Ig-like_fold"/>
</dbReference>
<dbReference type="Pfam" id="PF00801">
    <property type="entry name" value="PKD"/>
    <property type="match status" value="1"/>
</dbReference>
<evidence type="ECO:0000256" key="5">
    <source>
        <dbReference type="PROSITE-ProRule" id="PRU00433"/>
    </source>
</evidence>
<dbReference type="SUPFAM" id="SSF50370">
    <property type="entry name" value="Ricin B-like lectins"/>
    <property type="match status" value="1"/>
</dbReference>
<dbReference type="InterPro" id="IPR009056">
    <property type="entry name" value="Cyt_c-like_dom"/>
</dbReference>
<dbReference type="CDD" id="cd00161">
    <property type="entry name" value="beta-trefoil_Ricin-like"/>
    <property type="match status" value="1"/>
</dbReference>
<name>A0ABT0YQV2_9BURK</name>
<dbReference type="InterPro" id="IPR013320">
    <property type="entry name" value="ConA-like_dom_sf"/>
</dbReference>
<keyword evidence="9" id="KW-1185">Reference proteome</keyword>
<keyword evidence="3" id="KW-0732">Signal</keyword>
<dbReference type="EMBL" id="JAMKFE010000010">
    <property type="protein sequence ID" value="MCM5681110.1"/>
    <property type="molecule type" value="Genomic_DNA"/>
</dbReference>
<dbReference type="InterPro" id="IPR035992">
    <property type="entry name" value="Ricin_B-like_lectins"/>
</dbReference>
<dbReference type="SUPFAM" id="SSF49899">
    <property type="entry name" value="Concanavalin A-like lectins/glucanases"/>
    <property type="match status" value="1"/>
</dbReference>
<comment type="caution">
    <text evidence="8">The sequence shown here is derived from an EMBL/GenBank/DDBJ whole genome shotgun (WGS) entry which is preliminary data.</text>
</comment>
<evidence type="ECO:0000256" key="3">
    <source>
        <dbReference type="ARBA" id="ARBA00022729"/>
    </source>
</evidence>
<gene>
    <name evidence="8" type="ORF">M8A51_16410</name>
</gene>
<dbReference type="SUPFAM" id="SSF50969">
    <property type="entry name" value="YVTN repeat-like/Quinoprotein amine dehydrogenase"/>
    <property type="match status" value="1"/>
</dbReference>
<evidence type="ECO:0000256" key="2">
    <source>
        <dbReference type="ARBA" id="ARBA00022723"/>
    </source>
</evidence>
<dbReference type="InterPro" id="IPR000601">
    <property type="entry name" value="PKD_dom"/>
</dbReference>
<proteinExistence type="predicted"/>
<keyword evidence="4 5" id="KW-0408">Iron</keyword>
<feature type="domain" description="PKD" evidence="6">
    <location>
        <begin position="775"/>
        <end position="846"/>
    </location>
</feature>
<dbReference type="InterPro" id="IPR032812">
    <property type="entry name" value="SbsA_Ig"/>
</dbReference>
<evidence type="ECO:0000256" key="4">
    <source>
        <dbReference type="ARBA" id="ARBA00023004"/>
    </source>
</evidence>
<dbReference type="InterPro" id="IPR013211">
    <property type="entry name" value="LVIVD"/>
</dbReference>
<protein>
    <submittedName>
        <fullName evidence="8">Ricin-type beta-trefoil lectin domain protein</fullName>
    </submittedName>
</protein>
<evidence type="ECO:0000313" key="8">
    <source>
        <dbReference type="EMBL" id="MCM5681110.1"/>
    </source>
</evidence>
<organism evidence="8 9">
    <name type="scientific">Caldimonas mangrovi</name>
    <dbReference type="NCBI Taxonomy" id="2944811"/>
    <lineage>
        <taxon>Bacteria</taxon>
        <taxon>Pseudomonadati</taxon>
        <taxon>Pseudomonadota</taxon>
        <taxon>Betaproteobacteria</taxon>
        <taxon>Burkholderiales</taxon>
        <taxon>Sphaerotilaceae</taxon>
        <taxon>Caldimonas</taxon>
    </lineage>
</organism>
<evidence type="ECO:0000259" key="6">
    <source>
        <dbReference type="PROSITE" id="PS50093"/>
    </source>
</evidence>